<evidence type="ECO:0000313" key="1">
    <source>
        <dbReference type="EMBL" id="NEA26007.1"/>
    </source>
</evidence>
<name>A0A6L9QKS7_9ACTN</name>
<organism evidence="1 2">
    <name type="scientific">Actinomadura bangladeshensis</name>
    <dbReference type="NCBI Taxonomy" id="453573"/>
    <lineage>
        <taxon>Bacteria</taxon>
        <taxon>Bacillati</taxon>
        <taxon>Actinomycetota</taxon>
        <taxon>Actinomycetes</taxon>
        <taxon>Streptosporangiales</taxon>
        <taxon>Thermomonosporaceae</taxon>
        <taxon>Actinomadura</taxon>
    </lineage>
</organism>
<comment type="caution">
    <text evidence="1">The sequence shown here is derived from an EMBL/GenBank/DDBJ whole genome shotgun (WGS) entry which is preliminary data.</text>
</comment>
<dbReference type="AlphaFoldDB" id="A0A6L9QKS7"/>
<dbReference type="RefSeq" id="WP_163060151.1">
    <property type="nucleotide sequence ID" value="NZ_JAAGLI010000707.1"/>
</dbReference>
<accession>A0A6L9QKS7</accession>
<reference evidence="1 2" key="1">
    <citation type="submission" date="2020-01" db="EMBL/GenBank/DDBJ databases">
        <title>Insect and environment-associated Actinomycetes.</title>
        <authorList>
            <person name="Currrie C."/>
            <person name="Chevrette M."/>
            <person name="Carlson C."/>
            <person name="Stubbendieck R."/>
            <person name="Wendt-Pienkowski E."/>
        </authorList>
    </citation>
    <scope>NUCLEOTIDE SEQUENCE [LARGE SCALE GENOMIC DNA]</scope>
    <source>
        <strain evidence="1 2">SID10258</strain>
    </source>
</reference>
<evidence type="ECO:0000313" key="2">
    <source>
        <dbReference type="Proteomes" id="UP000475532"/>
    </source>
</evidence>
<sequence length="366" mass="40622">MGDALAWRFLNRHVIREMARGRLRPPSLKGQGQDFDYVLDVAEDIAGAGLAPIIADLTHLISVGDVIVAAPEVITILECKNSSSFNHKPQGRHARQQERALMAADYLADGIITTNEGMDRISIDLDLPEPDTDSLHKCIKAAQDSSLGAAFTEIDERDLILVIWPGELESDEVLDCLGMDFTDWKDPAIAFFSDAVDVPTPFRMNPYAAALPAPFRCALAEGDIVVGRFVDIGLLETPKTEGRDFDIELYRKHGRIHIRTKLHEHICDISPRFIDEILLNFVPLQGMKSAILKMLDRAASLEAESTLPEDRKSSASPTVRTLHGFVYPGNDETTRHVFVSPAEHLRSRGVSLPLDHEEDSGALREW</sequence>
<dbReference type="Proteomes" id="UP000475532">
    <property type="component" value="Unassembled WGS sequence"/>
</dbReference>
<gene>
    <name evidence="1" type="ORF">G3I70_26445</name>
</gene>
<proteinExistence type="predicted"/>
<dbReference type="EMBL" id="JAAGLI010000707">
    <property type="protein sequence ID" value="NEA26007.1"/>
    <property type="molecule type" value="Genomic_DNA"/>
</dbReference>
<protein>
    <submittedName>
        <fullName evidence="1">Uncharacterized protein</fullName>
    </submittedName>
</protein>